<gene>
    <name evidence="4" type="ORF">K1X11_015910</name>
</gene>
<dbReference type="PANTHER" id="PTHR47572">
    <property type="entry name" value="LIPOPROTEIN-RELATED"/>
    <property type="match status" value="1"/>
</dbReference>
<dbReference type="PANTHER" id="PTHR47572:SF4">
    <property type="entry name" value="LACTONASE DRP35"/>
    <property type="match status" value="1"/>
</dbReference>
<dbReference type="RefSeq" id="WP_221031230.1">
    <property type="nucleotide sequence ID" value="NZ_CP139781.1"/>
</dbReference>
<dbReference type="InterPro" id="IPR013658">
    <property type="entry name" value="SGL"/>
</dbReference>
<keyword evidence="1" id="KW-0378">Hydrolase</keyword>
<feature type="chain" id="PRO_5046370446" evidence="2">
    <location>
        <begin position="27"/>
        <end position="351"/>
    </location>
</feature>
<reference evidence="4 5" key="1">
    <citation type="submission" date="2021-08" db="EMBL/GenBank/DDBJ databases">
        <authorList>
            <person name="Zhang D."/>
            <person name="Zhang A."/>
            <person name="Wang L."/>
        </authorList>
    </citation>
    <scope>NUCLEOTIDE SEQUENCE [LARGE SCALE GENOMIC DNA]</scope>
    <source>
        <strain evidence="4 5">WL0086</strain>
    </source>
</reference>
<dbReference type="SUPFAM" id="SSF63829">
    <property type="entry name" value="Calcium-dependent phosphotriesterase"/>
    <property type="match status" value="1"/>
</dbReference>
<protein>
    <submittedName>
        <fullName evidence="4">SMP-30/gluconolactonase/LRE family protein</fullName>
    </submittedName>
</protein>
<name>A0ABZ1C468_9BACT</name>
<proteinExistence type="predicted"/>
<dbReference type="Gene3D" id="2.120.10.30">
    <property type="entry name" value="TolB, C-terminal domain"/>
    <property type="match status" value="1"/>
</dbReference>
<dbReference type="InterPro" id="IPR005511">
    <property type="entry name" value="SMP-30"/>
</dbReference>
<keyword evidence="5" id="KW-1185">Reference proteome</keyword>
<dbReference type="Pfam" id="PF08450">
    <property type="entry name" value="SGL"/>
    <property type="match status" value="1"/>
</dbReference>
<feature type="domain" description="SMP-30/Gluconolactonase/LRE-like region" evidence="3">
    <location>
        <begin position="68"/>
        <end position="333"/>
    </location>
</feature>
<evidence type="ECO:0000259" key="3">
    <source>
        <dbReference type="Pfam" id="PF08450"/>
    </source>
</evidence>
<dbReference type="Proteomes" id="UP000738431">
    <property type="component" value="Chromosome"/>
</dbReference>
<dbReference type="EMBL" id="CP139781">
    <property type="protein sequence ID" value="WRQ86301.1"/>
    <property type="molecule type" value="Genomic_DNA"/>
</dbReference>
<evidence type="ECO:0000256" key="2">
    <source>
        <dbReference type="SAM" id="SignalP"/>
    </source>
</evidence>
<sequence length="351" mass="37767">MPVPRLLSTATAALALSLSAVTATFAHILNEEPGAYPVFGTVERLSPALDDRLAPDAHMELLSTGFEWAEGPVWDATHDRLLFTDVPENKAYAWTAARGTRLFLHPSGYTGLMSEAPYEEGANGLAFDAAGRLLLCQHGDRRLARLNADGRTFSTLTDRFEGLRYNSPNDLVRARSGDLFFTDPPYGLTDQKVGKELPHQGVYRLQPSGQVHLLTAAISRPNGIGLSPDERTLYISSTDGAAPYIYALSLDATGQAVGEPRVFFDGRPLREQGRRGGFDGLKVDVDGFVWATGPGGLVILSPDGEHLGSLLTGRGTANVAFGGPDGTTLFLTADDSLVRIPTQTTWLGRGW</sequence>
<accession>A0ABZ1C468</accession>
<evidence type="ECO:0000313" key="5">
    <source>
        <dbReference type="Proteomes" id="UP000738431"/>
    </source>
</evidence>
<reference evidence="4 5" key="2">
    <citation type="submission" date="2023-12" db="EMBL/GenBank/DDBJ databases">
        <title>Description of an unclassified Opitutus bacterium of Verrucomicrobiota.</title>
        <authorList>
            <person name="Zhang D.-F."/>
        </authorList>
    </citation>
    <scope>NUCLEOTIDE SEQUENCE [LARGE SCALE GENOMIC DNA]</scope>
    <source>
        <strain evidence="4 5">WL0086</strain>
    </source>
</reference>
<dbReference type="InterPro" id="IPR051262">
    <property type="entry name" value="SMP-30/CGR1_Lactonase"/>
</dbReference>
<evidence type="ECO:0000256" key="1">
    <source>
        <dbReference type="ARBA" id="ARBA00022801"/>
    </source>
</evidence>
<keyword evidence="2" id="KW-0732">Signal</keyword>
<dbReference type="PRINTS" id="PR01790">
    <property type="entry name" value="SMP30FAMILY"/>
</dbReference>
<evidence type="ECO:0000313" key="4">
    <source>
        <dbReference type="EMBL" id="WRQ86301.1"/>
    </source>
</evidence>
<dbReference type="InterPro" id="IPR011042">
    <property type="entry name" value="6-blade_b-propeller_TolB-like"/>
</dbReference>
<organism evidence="4 5">
    <name type="scientific">Actomonas aquatica</name>
    <dbReference type="NCBI Taxonomy" id="2866162"/>
    <lineage>
        <taxon>Bacteria</taxon>
        <taxon>Pseudomonadati</taxon>
        <taxon>Verrucomicrobiota</taxon>
        <taxon>Opitutia</taxon>
        <taxon>Opitutales</taxon>
        <taxon>Opitutaceae</taxon>
        <taxon>Actomonas</taxon>
    </lineage>
</organism>
<feature type="signal peptide" evidence="2">
    <location>
        <begin position="1"/>
        <end position="26"/>
    </location>
</feature>